<dbReference type="AlphaFoldDB" id="A0AB34IFC0"/>
<accession>A0AB34IFC0</accession>
<evidence type="ECO:0000256" key="2">
    <source>
        <dbReference type="SAM" id="MobiDB-lite"/>
    </source>
</evidence>
<feature type="compositionally biased region" description="Basic and acidic residues" evidence="2">
    <location>
        <begin position="368"/>
        <end position="399"/>
    </location>
</feature>
<dbReference type="InterPro" id="IPR013763">
    <property type="entry name" value="Cyclin-like_dom"/>
</dbReference>
<dbReference type="GO" id="GO:0006357">
    <property type="term" value="P:regulation of transcription by RNA polymerase II"/>
    <property type="evidence" value="ECO:0007669"/>
    <property type="project" value="InterPro"/>
</dbReference>
<protein>
    <recommendedName>
        <fullName evidence="3">Cyclin-like domain-containing protein</fullName>
    </recommendedName>
</protein>
<gene>
    <name evidence="4" type="ORF">AB1Y20_013856</name>
</gene>
<dbReference type="SUPFAM" id="SSF47954">
    <property type="entry name" value="Cyclin-like"/>
    <property type="match status" value="2"/>
</dbReference>
<dbReference type="GO" id="GO:0016538">
    <property type="term" value="F:cyclin-dependent protein serine/threonine kinase regulator activity"/>
    <property type="evidence" value="ECO:0007669"/>
    <property type="project" value="InterPro"/>
</dbReference>
<dbReference type="InterPro" id="IPR043198">
    <property type="entry name" value="Cyclin/Ssn8"/>
</dbReference>
<evidence type="ECO:0000313" key="4">
    <source>
        <dbReference type="EMBL" id="KAL1498535.1"/>
    </source>
</evidence>
<sequence length="399" mass="43572">MQDSKSGSSARGTAEPKPSPYLTRDQIERSPSRAFFLKKANGDVELAREKERTARTTTCAFMQESGIKLLLPQLSIATAIVFFHRFYARMSYETYDRVTVATTCLFLASKVEESPKKLKDVVIETYKAHHKVDKAPDVESKEFFDLKERVLVCERILLQVLGFDLSVEHAYRPLLAYVKSIKGSKDLAQIAWNFINDSLRTTICLQYPPRCLAAAGVHLASKYLATHVTKDFKLPDNPQHGGKWFLSFETTEETIQDISEQILELYMSGNQPVVGPNGGPGILSAASLSLMTDNMVQAREKAAVAAAAAVHSEPPACAEAPTPAPCAGAPPPTEQGEECANGEAKPSANSTSPSRRGAQESAVGAPTSDRKRAPEREGARLEGETENMPDAKRSRSSDP</sequence>
<dbReference type="Pfam" id="PF00134">
    <property type="entry name" value="Cyclin_N"/>
    <property type="match status" value="1"/>
</dbReference>
<dbReference type="InterPro" id="IPR036915">
    <property type="entry name" value="Cyclin-like_sf"/>
</dbReference>
<keyword evidence="1" id="KW-0195">Cyclin</keyword>
<dbReference type="Pfam" id="PF21797">
    <property type="entry name" value="CycT2-like_C"/>
    <property type="match status" value="1"/>
</dbReference>
<feature type="region of interest" description="Disordered" evidence="2">
    <location>
        <begin position="315"/>
        <end position="399"/>
    </location>
</feature>
<dbReference type="Proteomes" id="UP001515480">
    <property type="component" value="Unassembled WGS sequence"/>
</dbReference>
<evidence type="ECO:0000256" key="1">
    <source>
        <dbReference type="RuleBase" id="RU000383"/>
    </source>
</evidence>
<dbReference type="Gene3D" id="1.10.472.10">
    <property type="entry name" value="Cyclin-like"/>
    <property type="match status" value="2"/>
</dbReference>
<name>A0AB34IFC0_PRYPA</name>
<dbReference type="PANTHER" id="PTHR10026">
    <property type="entry name" value="CYCLIN"/>
    <property type="match status" value="1"/>
</dbReference>
<keyword evidence="5" id="KW-1185">Reference proteome</keyword>
<feature type="domain" description="Cyclin-like" evidence="3">
    <location>
        <begin position="172"/>
        <end position="264"/>
    </location>
</feature>
<dbReference type="PIRSF" id="PIRSF036580">
    <property type="entry name" value="Cyclin_L"/>
    <property type="match status" value="1"/>
</dbReference>
<organism evidence="4 5">
    <name type="scientific">Prymnesium parvum</name>
    <name type="common">Toxic golden alga</name>
    <dbReference type="NCBI Taxonomy" id="97485"/>
    <lineage>
        <taxon>Eukaryota</taxon>
        <taxon>Haptista</taxon>
        <taxon>Haptophyta</taxon>
        <taxon>Prymnesiophyceae</taxon>
        <taxon>Prymnesiales</taxon>
        <taxon>Prymnesiaceae</taxon>
        <taxon>Prymnesium</taxon>
    </lineage>
</organism>
<comment type="similarity">
    <text evidence="1">Belongs to the cyclin family.</text>
</comment>
<feature type="region of interest" description="Disordered" evidence="2">
    <location>
        <begin position="1"/>
        <end position="28"/>
    </location>
</feature>
<feature type="domain" description="Cyclin-like" evidence="3">
    <location>
        <begin position="60"/>
        <end position="159"/>
    </location>
</feature>
<dbReference type="SMART" id="SM00385">
    <property type="entry name" value="CYCLIN"/>
    <property type="match status" value="2"/>
</dbReference>
<dbReference type="InterPro" id="IPR006671">
    <property type="entry name" value="Cyclin_N"/>
</dbReference>
<evidence type="ECO:0000313" key="5">
    <source>
        <dbReference type="Proteomes" id="UP001515480"/>
    </source>
</evidence>
<dbReference type="EMBL" id="JBGBPQ010000027">
    <property type="protein sequence ID" value="KAL1498535.1"/>
    <property type="molecule type" value="Genomic_DNA"/>
</dbReference>
<reference evidence="4 5" key="1">
    <citation type="journal article" date="2024" name="Science">
        <title>Giant polyketide synthase enzymes in the biosynthesis of giant marine polyether toxins.</title>
        <authorList>
            <person name="Fallon T.R."/>
            <person name="Shende V.V."/>
            <person name="Wierzbicki I.H."/>
            <person name="Pendleton A.L."/>
            <person name="Watervoot N.F."/>
            <person name="Auber R.P."/>
            <person name="Gonzalez D.J."/>
            <person name="Wisecaver J.H."/>
            <person name="Moore B.S."/>
        </authorList>
    </citation>
    <scope>NUCLEOTIDE SEQUENCE [LARGE SCALE GENOMIC DNA]</scope>
    <source>
        <strain evidence="4 5">12B1</strain>
    </source>
</reference>
<evidence type="ECO:0000259" key="3">
    <source>
        <dbReference type="SMART" id="SM00385"/>
    </source>
</evidence>
<proteinExistence type="inferred from homology"/>
<feature type="compositionally biased region" description="Polar residues" evidence="2">
    <location>
        <begin position="1"/>
        <end position="11"/>
    </location>
</feature>
<feature type="compositionally biased region" description="Pro residues" evidence="2">
    <location>
        <begin position="322"/>
        <end position="333"/>
    </location>
</feature>
<comment type="caution">
    <text evidence="4">The sequence shown here is derived from an EMBL/GenBank/DDBJ whole genome shotgun (WGS) entry which is preliminary data.</text>
</comment>